<dbReference type="AlphaFoldDB" id="A0A8C5EH18"/>
<proteinExistence type="predicted"/>
<evidence type="ECO:0000313" key="1">
    <source>
        <dbReference type="Ensembl" id="ENSGWIP00000019734.1"/>
    </source>
</evidence>
<keyword evidence="2" id="KW-1185">Reference proteome</keyword>
<protein>
    <submittedName>
        <fullName evidence="1">Uncharacterized protein</fullName>
    </submittedName>
</protein>
<dbReference type="Ensembl" id="ENSGWIT00000021722.1">
    <property type="protein sequence ID" value="ENSGWIP00000019734.1"/>
    <property type="gene ID" value="ENSGWIG00000010759.1"/>
</dbReference>
<reference evidence="1" key="3">
    <citation type="submission" date="2025-09" db="UniProtKB">
        <authorList>
            <consortium name="Ensembl"/>
        </authorList>
    </citation>
    <scope>IDENTIFICATION</scope>
</reference>
<evidence type="ECO:0000313" key="2">
    <source>
        <dbReference type="Proteomes" id="UP000694680"/>
    </source>
</evidence>
<reference evidence="1" key="1">
    <citation type="submission" date="2020-06" db="EMBL/GenBank/DDBJ databases">
        <authorList>
            <consortium name="Wellcome Sanger Institute Data Sharing"/>
        </authorList>
    </citation>
    <scope>NUCLEOTIDE SEQUENCE [LARGE SCALE GENOMIC DNA]</scope>
</reference>
<accession>A0A8C5EH18</accession>
<name>A0A8C5EH18_GOUWI</name>
<organism evidence="1 2">
    <name type="scientific">Gouania willdenowi</name>
    <name type="common">Blunt-snouted clingfish</name>
    <name type="synonym">Lepadogaster willdenowi</name>
    <dbReference type="NCBI Taxonomy" id="441366"/>
    <lineage>
        <taxon>Eukaryota</taxon>
        <taxon>Metazoa</taxon>
        <taxon>Chordata</taxon>
        <taxon>Craniata</taxon>
        <taxon>Vertebrata</taxon>
        <taxon>Euteleostomi</taxon>
        <taxon>Actinopterygii</taxon>
        <taxon>Neopterygii</taxon>
        <taxon>Teleostei</taxon>
        <taxon>Neoteleostei</taxon>
        <taxon>Acanthomorphata</taxon>
        <taxon>Ovalentaria</taxon>
        <taxon>Blenniimorphae</taxon>
        <taxon>Blenniiformes</taxon>
        <taxon>Gobiesocoidei</taxon>
        <taxon>Gobiesocidae</taxon>
        <taxon>Gobiesocinae</taxon>
        <taxon>Gouania</taxon>
    </lineage>
</organism>
<reference evidence="1" key="2">
    <citation type="submission" date="2025-08" db="UniProtKB">
        <authorList>
            <consortium name="Ensembl"/>
        </authorList>
    </citation>
    <scope>IDENTIFICATION</scope>
</reference>
<sequence>MLLQGGHHHGSRCHCTRLYLEVTRVHLQFLRVQHAQLCICSLDVVHVLHSLLQGLHDHFSMSCYFGIGGDSSSIVEVSKAAKVPLSPGVHNQTPEHTHTHTQQTSVSPLLLPTCRWSYTF</sequence>
<dbReference type="Proteomes" id="UP000694680">
    <property type="component" value="Chromosome 8"/>
</dbReference>